<dbReference type="AlphaFoldDB" id="A0A4R8M0G2"/>
<evidence type="ECO:0000313" key="2">
    <source>
        <dbReference type="Proteomes" id="UP000295509"/>
    </source>
</evidence>
<evidence type="ECO:0000313" key="1">
    <source>
        <dbReference type="EMBL" id="TDY52723.1"/>
    </source>
</evidence>
<comment type="caution">
    <text evidence="1">The sequence shown here is derived from an EMBL/GenBank/DDBJ whole genome shotgun (WGS) entry which is preliminary data.</text>
</comment>
<gene>
    <name evidence="1" type="ORF">BX592_1045</name>
</gene>
<name>A0A4R8M0G2_9BURK</name>
<accession>A0A4R8M0G2</accession>
<sequence>MKEGAYALASATVLMPRSLSSFTNRSCSVRCARSTRPFAELEFAQNAGSSNR</sequence>
<keyword evidence="2" id="KW-1185">Reference proteome</keyword>
<reference evidence="1 2" key="1">
    <citation type="submission" date="2019-03" db="EMBL/GenBank/DDBJ databases">
        <title>Genomic Encyclopedia of Type Strains, Phase III (KMG-III): the genomes of soil and plant-associated and newly described type strains.</title>
        <authorList>
            <person name="Whitman W."/>
        </authorList>
    </citation>
    <scope>NUCLEOTIDE SEQUENCE [LARGE SCALE GENOMIC DNA]</scope>
    <source>
        <strain evidence="1 2">LMG 29544</strain>
    </source>
</reference>
<dbReference type="Proteomes" id="UP000295509">
    <property type="component" value="Unassembled WGS sequence"/>
</dbReference>
<organism evidence="1 2">
    <name type="scientific">Paraburkholderia rhizosphaerae</name>
    <dbReference type="NCBI Taxonomy" id="480658"/>
    <lineage>
        <taxon>Bacteria</taxon>
        <taxon>Pseudomonadati</taxon>
        <taxon>Pseudomonadota</taxon>
        <taxon>Betaproteobacteria</taxon>
        <taxon>Burkholderiales</taxon>
        <taxon>Burkholderiaceae</taxon>
        <taxon>Paraburkholderia</taxon>
    </lineage>
</organism>
<dbReference type="EMBL" id="SORE01000004">
    <property type="protein sequence ID" value="TDY52723.1"/>
    <property type="molecule type" value="Genomic_DNA"/>
</dbReference>
<protein>
    <submittedName>
        <fullName evidence="1">Uncharacterized protein</fullName>
    </submittedName>
</protein>
<proteinExistence type="predicted"/>